<proteinExistence type="predicted"/>
<protein>
    <submittedName>
        <fullName evidence="2">Uncharacterized protein</fullName>
    </submittedName>
</protein>
<accession>A0ABQ9YIQ1</accession>
<comment type="caution">
    <text evidence="2">The sequence shown here is derived from an EMBL/GenBank/DDBJ whole genome shotgun (WGS) entry which is preliminary data.</text>
</comment>
<reference evidence="2 3" key="1">
    <citation type="journal article" date="2022" name="bioRxiv">
        <title>Genomics of Preaxostyla Flagellates Illuminates Evolutionary Transitions and the Path Towards Mitochondrial Loss.</title>
        <authorList>
            <person name="Novak L.V.F."/>
            <person name="Treitli S.C."/>
            <person name="Pyrih J."/>
            <person name="Halakuc P."/>
            <person name="Pipaliya S.V."/>
            <person name="Vacek V."/>
            <person name="Brzon O."/>
            <person name="Soukal P."/>
            <person name="Eme L."/>
            <person name="Dacks J.B."/>
            <person name="Karnkowska A."/>
            <person name="Elias M."/>
            <person name="Hampl V."/>
        </authorList>
    </citation>
    <scope>NUCLEOTIDE SEQUENCE [LARGE SCALE GENOMIC DNA]</scope>
    <source>
        <strain evidence="2">NAU3</strain>
        <tissue evidence="2">Gut</tissue>
    </source>
</reference>
<sequence length="519" mass="57289">MEQELLSTQPNTPIRFPSLNQPPLRAFAISSGQVNLATFEGEFWQSPFQDTFHFIESFFFRPQIQRRQTLVNMLKQRVAQSINASDGQEGVLPKTDQATNEEEEKTPLFPSLAEIIDWCASSQPQLGFQTTPHPLLPPSFTGATSVSPPPCLFMTISSLTLLSLAAIILHIIESSDENVTSSLPLLLCINSTCILREIISSLGVLPLLPSTLTPVPFLTTTLLFSQILSSEARLIKNPSIVHLDAIEHLFIHLQLLRLFKDDQRLNQCLTLSATFFERLINPKQPQNQTLSMSADRAEPNTPAPTVHNCLSTLLSRSAAFHLDHADHIALLHQTFPSEDSQALSLNTAHGDSVSVTASGAFVFDDFTEDGLLGELLGGKSEEAPTDEERRDGKKDKLAIAIGPSKCIFDSNSVHGWNTFTHKFTGKGDESDGKKSNKRKKAAHDAESGQTGEITKTKRVSADKSDTLTEVNQGEIHPHQNPSTSSWERDVWDARQNNDTQQSSAFFSPSLHKMGEMERG</sequence>
<feature type="compositionally biased region" description="Basic and acidic residues" evidence="1">
    <location>
        <begin position="379"/>
        <end position="395"/>
    </location>
</feature>
<evidence type="ECO:0000256" key="1">
    <source>
        <dbReference type="SAM" id="MobiDB-lite"/>
    </source>
</evidence>
<feature type="compositionally biased region" description="Basic and acidic residues" evidence="1">
    <location>
        <begin position="425"/>
        <end position="434"/>
    </location>
</feature>
<name>A0ABQ9YIQ1_9EUKA</name>
<evidence type="ECO:0000313" key="2">
    <source>
        <dbReference type="EMBL" id="KAK2963631.1"/>
    </source>
</evidence>
<organism evidence="2 3">
    <name type="scientific">Blattamonas nauphoetae</name>
    <dbReference type="NCBI Taxonomy" id="2049346"/>
    <lineage>
        <taxon>Eukaryota</taxon>
        <taxon>Metamonada</taxon>
        <taxon>Preaxostyla</taxon>
        <taxon>Oxymonadida</taxon>
        <taxon>Blattamonas</taxon>
    </lineage>
</organism>
<dbReference type="Proteomes" id="UP001281761">
    <property type="component" value="Unassembled WGS sequence"/>
</dbReference>
<dbReference type="EMBL" id="JARBJD010000005">
    <property type="protein sequence ID" value="KAK2963631.1"/>
    <property type="molecule type" value="Genomic_DNA"/>
</dbReference>
<feature type="region of interest" description="Disordered" evidence="1">
    <location>
        <begin position="375"/>
        <end position="395"/>
    </location>
</feature>
<evidence type="ECO:0000313" key="3">
    <source>
        <dbReference type="Proteomes" id="UP001281761"/>
    </source>
</evidence>
<gene>
    <name evidence="2" type="ORF">BLNAU_1196</name>
</gene>
<feature type="compositionally biased region" description="Polar residues" evidence="1">
    <location>
        <begin position="494"/>
        <end position="506"/>
    </location>
</feature>
<feature type="region of interest" description="Disordered" evidence="1">
    <location>
        <begin position="422"/>
        <end position="519"/>
    </location>
</feature>
<keyword evidence="3" id="KW-1185">Reference proteome</keyword>